<feature type="compositionally biased region" description="Polar residues" evidence="1">
    <location>
        <begin position="72"/>
        <end position="92"/>
    </location>
</feature>
<organism evidence="3 4">
    <name type="scientific">Ureibacillus massiliensis 4400831 = CIP 108448 = CCUG 49529</name>
    <dbReference type="NCBI Taxonomy" id="1211035"/>
    <lineage>
        <taxon>Bacteria</taxon>
        <taxon>Bacillati</taxon>
        <taxon>Bacillota</taxon>
        <taxon>Bacilli</taxon>
        <taxon>Bacillales</taxon>
        <taxon>Caryophanaceae</taxon>
        <taxon>Ureibacillus</taxon>
    </lineage>
</organism>
<dbReference type="AlphaFoldDB" id="A0A0A3JA25"/>
<evidence type="ECO:0000256" key="2">
    <source>
        <dbReference type="SAM" id="Phobius"/>
    </source>
</evidence>
<feature type="transmembrane region" description="Helical" evidence="2">
    <location>
        <begin position="7"/>
        <end position="25"/>
    </location>
</feature>
<proteinExistence type="predicted"/>
<protein>
    <submittedName>
        <fullName evidence="3">Uncharacterized protein</fullName>
    </submittedName>
</protein>
<dbReference type="Proteomes" id="UP000030595">
    <property type="component" value="Unassembled WGS sequence"/>
</dbReference>
<dbReference type="EMBL" id="JPVQ01000002">
    <property type="protein sequence ID" value="KGR92053.1"/>
    <property type="molecule type" value="Genomic_DNA"/>
</dbReference>
<keyword evidence="2" id="KW-0472">Membrane</keyword>
<name>A0A0A3JA25_9BACL</name>
<dbReference type="eggNOG" id="ENOG503364X">
    <property type="taxonomic scope" value="Bacteria"/>
</dbReference>
<feature type="region of interest" description="Disordered" evidence="1">
    <location>
        <begin position="72"/>
        <end position="102"/>
    </location>
</feature>
<evidence type="ECO:0000313" key="4">
    <source>
        <dbReference type="Proteomes" id="UP000030595"/>
    </source>
</evidence>
<keyword evidence="4" id="KW-1185">Reference proteome</keyword>
<keyword evidence="2" id="KW-0812">Transmembrane</keyword>
<evidence type="ECO:0000256" key="1">
    <source>
        <dbReference type="SAM" id="MobiDB-lite"/>
    </source>
</evidence>
<evidence type="ECO:0000313" key="3">
    <source>
        <dbReference type="EMBL" id="KGR92053.1"/>
    </source>
</evidence>
<feature type="transmembrane region" description="Helical" evidence="2">
    <location>
        <begin position="31"/>
        <end position="51"/>
    </location>
</feature>
<comment type="caution">
    <text evidence="3">The sequence shown here is derived from an EMBL/GenBank/DDBJ whole genome shotgun (WGS) entry which is preliminary data.</text>
</comment>
<sequence>MVGSILLNFWAALISFSLYFLLTFQKPYSPLNILIGSFIFALVGFFVMYIFRYIFGYIMYTPEDSIFEHHPQQTINDNDNSNALQDVSNNHHTSAKDELDNPEEIANIVRMMMDNDVKVPQ</sequence>
<gene>
    <name evidence="3" type="ORF">CD30_01640</name>
</gene>
<reference evidence="3 4" key="1">
    <citation type="submission" date="2014-02" db="EMBL/GenBank/DDBJ databases">
        <title>Draft genome sequence of Lysinibacillus massiliensis CCUG 49529.</title>
        <authorList>
            <person name="Zhang F."/>
            <person name="Wang G."/>
            <person name="Zhang L."/>
        </authorList>
    </citation>
    <scope>NUCLEOTIDE SEQUENCE [LARGE SCALE GENOMIC DNA]</scope>
    <source>
        <strain evidence="3 4">CCUG 49529</strain>
    </source>
</reference>
<keyword evidence="2" id="KW-1133">Transmembrane helix</keyword>
<accession>A0A0A3JA25</accession>